<dbReference type="EMBL" id="AUZM01000003">
    <property type="protein sequence ID" value="ERT09444.1"/>
    <property type="molecule type" value="Genomic_DNA"/>
</dbReference>
<gene>
    <name evidence="1" type="ORF">M595_0561</name>
</gene>
<reference evidence="1 2" key="1">
    <citation type="journal article" date="2013" name="Front. Microbiol.">
        <title>Comparative genomic analyses of the cyanobacterium, Lyngbya aestuarii BL J, a powerful hydrogen producer.</title>
        <authorList>
            <person name="Kothari A."/>
            <person name="Vaughn M."/>
            <person name="Garcia-Pichel F."/>
        </authorList>
    </citation>
    <scope>NUCLEOTIDE SEQUENCE [LARGE SCALE GENOMIC DNA]</scope>
    <source>
        <strain evidence="1 2">BL J</strain>
    </source>
</reference>
<evidence type="ECO:0000313" key="1">
    <source>
        <dbReference type="EMBL" id="ERT09444.1"/>
    </source>
</evidence>
<accession>U7QNA9</accession>
<proteinExistence type="predicted"/>
<dbReference type="AlphaFoldDB" id="U7QNA9"/>
<evidence type="ECO:0000313" key="2">
    <source>
        <dbReference type="Proteomes" id="UP000017127"/>
    </source>
</evidence>
<keyword evidence="2" id="KW-1185">Reference proteome</keyword>
<name>U7QNA9_9CYAN</name>
<organism evidence="1 2">
    <name type="scientific">Lyngbya aestuarii BL J</name>
    <dbReference type="NCBI Taxonomy" id="1348334"/>
    <lineage>
        <taxon>Bacteria</taxon>
        <taxon>Bacillati</taxon>
        <taxon>Cyanobacteriota</taxon>
        <taxon>Cyanophyceae</taxon>
        <taxon>Oscillatoriophycideae</taxon>
        <taxon>Oscillatoriales</taxon>
        <taxon>Microcoleaceae</taxon>
        <taxon>Lyngbya</taxon>
    </lineage>
</organism>
<protein>
    <submittedName>
        <fullName evidence="1">Uncharacterized protein</fullName>
    </submittedName>
</protein>
<sequence>MRVTPLISSQLLTNKLSLTLHDHGKWTISGKVSRVNALIDQPDLES</sequence>
<dbReference type="Proteomes" id="UP000017127">
    <property type="component" value="Unassembled WGS sequence"/>
</dbReference>
<comment type="caution">
    <text evidence="1">The sequence shown here is derived from an EMBL/GenBank/DDBJ whole genome shotgun (WGS) entry which is preliminary data.</text>
</comment>